<feature type="region of interest" description="Disordered" evidence="1">
    <location>
        <begin position="372"/>
        <end position="516"/>
    </location>
</feature>
<name>A0A811KR77_9BILA</name>
<keyword evidence="3" id="KW-1185">Reference proteome</keyword>
<dbReference type="AlphaFoldDB" id="A0A811KR77"/>
<comment type="caution">
    <text evidence="2">The sequence shown here is derived from an EMBL/GenBank/DDBJ whole genome shotgun (WGS) entry which is preliminary data.</text>
</comment>
<reference evidence="2" key="1">
    <citation type="submission" date="2020-09" db="EMBL/GenBank/DDBJ databases">
        <authorList>
            <person name="Kikuchi T."/>
        </authorList>
    </citation>
    <scope>NUCLEOTIDE SEQUENCE</scope>
    <source>
        <strain evidence="2">SH1</strain>
    </source>
</reference>
<feature type="compositionally biased region" description="Basic residues" evidence="1">
    <location>
        <begin position="400"/>
        <end position="409"/>
    </location>
</feature>
<organism evidence="2 3">
    <name type="scientific">Bursaphelenchus okinawaensis</name>
    <dbReference type="NCBI Taxonomy" id="465554"/>
    <lineage>
        <taxon>Eukaryota</taxon>
        <taxon>Metazoa</taxon>
        <taxon>Ecdysozoa</taxon>
        <taxon>Nematoda</taxon>
        <taxon>Chromadorea</taxon>
        <taxon>Rhabditida</taxon>
        <taxon>Tylenchina</taxon>
        <taxon>Tylenchomorpha</taxon>
        <taxon>Aphelenchoidea</taxon>
        <taxon>Aphelenchoididae</taxon>
        <taxon>Bursaphelenchus</taxon>
    </lineage>
</organism>
<dbReference type="Proteomes" id="UP000614601">
    <property type="component" value="Unassembled WGS sequence"/>
</dbReference>
<gene>
    <name evidence="2" type="ORF">BOKJ2_LOCUS8224</name>
</gene>
<dbReference type="OrthoDB" id="10659743at2759"/>
<dbReference type="EMBL" id="CAJFCW020000004">
    <property type="protein sequence ID" value="CAG9112279.1"/>
    <property type="molecule type" value="Genomic_DNA"/>
</dbReference>
<evidence type="ECO:0000256" key="1">
    <source>
        <dbReference type="SAM" id="MobiDB-lite"/>
    </source>
</evidence>
<feature type="compositionally biased region" description="Polar residues" evidence="1">
    <location>
        <begin position="421"/>
        <end position="431"/>
    </location>
</feature>
<sequence>MAFAKKDPKACSDSKDVLIEKLIKENRQLKNDTLELKKRIRTSTTEEDQARIDLLVSDRVLSKVTSIAAFHKRSATFFQKMFVEFERHQKDLDDIKKACIAAGAIKISKACDVVNSRLLLPQFHPYLEALCEDEVFDSFMERPEDCEEYGDLGANRTYVKEASHPPDEADDSIENRKVAQITVRSGRIKKDSLDPRIRDIPLNFEDSTDDTQLNGSDATLVLPRKTNPNTVSEVTTVTRSASDTVSQRTETTNIDPISSAIKSVSGSLEPMDRDSFSDDVDATSVPTEMTTHSLDTVSGFVESTCETLDSVIKTTEGTSFTSEISSMESNFDASDDTLTKATELSSQVSDTVNQRLEQSVTGSTLQRYVDDENIELSSKSQESVVGDHDATRDDTETVFVKRHSSRKSNRGSVQKPLEQIHTGSASQSFPSVNREAASENLAPASQSQESTLSTAKPSKTNTKTASSQQRNNRLRLGTPDNVCDPISASSADRPKRKAAPLGSLKEKSLNTKMRRE</sequence>
<evidence type="ECO:0000313" key="3">
    <source>
        <dbReference type="Proteomes" id="UP000614601"/>
    </source>
</evidence>
<dbReference type="EMBL" id="CAJFDH010000004">
    <property type="protein sequence ID" value="CAD5219014.1"/>
    <property type="molecule type" value="Genomic_DNA"/>
</dbReference>
<dbReference type="Proteomes" id="UP000783686">
    <property type="component" value="Unassembled WGS sequence"/>
</dbReference>
<feature type="compositionally biased region" description="Basic and acidic residues" evidence="1">
    <location>
        <begin position="385"/>
        <end position="395"/>
    </location>
</feature>
<proteinExistence type="predicted"/>
<accession>A0A811KR77</accession>
<feature type="compositionally biased region" description="Polar residues" evidence="1">
    <location>
        <begin position="443"/>
        <end position="471"/>
    </location>
</feature>
<evidence type="ECO:0000313" key="2">
    <source>
        <dbReference type="EMBL" id="CAD5219014.1"/>
    </source>
</evidence>
<protein>
    <submittedName>
        <fullName evidence="2">Uncharacterized protein</fullName>
    </submittedName>
</protein>